<name>X0ZWP9_9ZZZZ</name>
<evidence type="ECO:0008006" key="3">
    <source>
        <dbReference type="Google" id="ProtNLM"/>
    </source>
</evidence>
<feature type="region of interest" description="Disordered" evidence="1">
    <location>
        <begin position="204"/>
        <end position="227"/>
    </location>
</feature>
<reference evidence="2" key="1">
    <citation type="journal article" date="2014" name="Front. Microbiol.">
        <title>High frequency of phylogenetically diverse reductive dehalogenase-homologous genes in deep subseafloor sedimentary metagenomes.</title>
        <authorList>
            <person name="Kawai M."/>
            <person name="Futagami T."/>
            <person name="Toyoda A."/>
            <person name="Takaki Y."/>
            <person name="Nishi S."/>
            <person name="Hori S."/>
            <person name="Arai W."/>
            <person name="Tsubouchi T."/>
            <person name="Morono Y."/>
            <person name="Uchiyama I."/>
            <person name="Ito T."/>
            <person name="Fujiyama A."/>
            <person name="Inagaki F."/>
            <person name="Takami H."/>
        </authorList>
    </citation>
    <scope>NUCLEOTIDE SEQUENCE</scope>
    <source>
        <strain evidence="2">Expedition CK06-06</strain>
    </source>
</reference>
<dbReference type="Gene3D" id="3.30.420.280">
    <property type="match status" value="1"/>
</dbReference>
<dbReference type="AlphaFoldDB" id="X0ZWP9"/>
<comment type="caution">
    <text evidence="2">The sequence shown here is derived from an EMBL/GenBank/DDBJ whole genome shotgun (WGS) entry which is preliminary data.</text>
</comment>
<dbReference type="EMBL" id="BARS01050936">
    <property type="protein sequence ID" value="GAG52456.1"/>
    <property type="molecule type" value="Genomic_DNA"/>
</dbReference>
<gene>
    <name evidence="2" type="ORF">S01H1_75957</name>
</gene>
<proteinExistence type="predicted"/>
<feature type="non-terminal residue" evidence="2">
    <location>
        <position position="1"/>
    </location>
</feature>
<evidence type="ECO:0000313" key="2">
    <source>
        <dbReference type="EMBL" id="GAG52456.1"/>
    </source>
</evidence>
<organism evidence="2">
    <name type="scientific">marine sediment metagenome</name>
    <dbReference type="NCBI Taxonomy" id="412755"/>
    <lineage>
        <taxon>unclassified sequences</taxon>
        <taxon>metagenomes</taxon>
        <taxon>ecological metagenomes</taxon>
    </lineage>
</organism>
<protein>
    <recommendedName>
        <fullName evidence="3">Terminase large subunit gp17-like C-terminal domain-containing protein</fullName>
    </recommendedName>
</protein>
<accession>X0ZWP9</accession>
<sequence>LRFRTIDFGYTNPLVCQWWAADNDGRAYLYRELYRTQTLVEDHAQTINDLTGGENIENTVADHDAEDRATLRRYDIVTAPADKAISTGIECVAARLRVQPDGKPRLFIMRDSLVGRDQRLFDTGKPWCTTQEFDGYVYPKSQDGKPVKEIPVQVDDHGLDCVRYGMMWLDRFLYGGPPIQFDIESPRKYEPTEAALKMGEMFEEQELDEAGAEAERAGLWQSDEPKL</sequence>
<evidence type="ECO:0000256" key="1">
    <source>
        <dbReference type="SAM" id="MobiDB-lite"/>
    </source>
</evidence>